<comment type="caution">
    <text evidence="1">The sequence shown here is derived from an EMBL/GenBank/DDBJ whole genome shotgun (WGS) entry which is preliminary data.</text>
</comment>
<dbReference type="EMBL" id="JAUTXU010000091">
    <property type="protein sequence ID" value="KAK3709579.1"/>
    <property type="molecule type" value="Genomic_DNA"/>
</dbReference>
<evidence type="ECO:0000313" key="1">
    <source>
        <dbReference type="EMBL" id="KAK3709579.1"/>
    </source>
</evidence>
<dbReference type="Proteomes" id="UP001281147">
    <property type="component" value="Unassembled WGS sequence"/>
</dbReference>
<gene>
    <name evidence="1" type="ORF">LTR37_010800</name>
</gene>
<protein>
    <submittedName>
        <fullName evidence="1">Uncharacterized protein</fullName>
    </submittedName>
</protein>
<proteinExistence type="predicted"/>
<evidence type="ECO:0000313" key="2">
    <source>
        <dbReference type="Proteomes" id="UP001281147"/>
    </source>
</evidence>
<accession>A0ACC3N5H2</accession>
<organism evidence="1 2">
    <name type="scientific">Vermiconidia calcicola</name>
    <dbReference type="NCBI Taxonomy" id="1690605"/>
    <lineage>
        <taxon>Eukaryota</taxon>
        <taxon>Fungi</taxon>
        <taxon>Dikarya</taxon>
        <taxon>Ascomycota</taxon>
        <taxon>Pezizomycotina</taxon>
        <taxon>Dothideomycetes</taxon>
        <taxon>Dothideomycetidae</taxon>
        <taxon>Mycosphaerellales</taxon>
        <taxon>Extremaceae</taxon>
        <taxon>Vermiconidia</taxon>
    </lineage>
</organism>
<reference evidence="1" key="1">
    <citation type="submission" date="2023-07" db="EMBL/GenBank/DDBJ databases">
        <title>Black Yeasts Isolated from many extreme environments.</title>
        <authorList>
            <person name="Coleine C."/>
            <person name="Stajich J.E."/>
            <person name="Selbmann L."/>
        </authorList>
    </citation>
    <scope>NUCLEOTIDE SEQUENCE</scope>
    <source>
        <strain evidence="1">CCFEE 5714</strain>
    </source>
</reference>
<name>A0ACC3N5H2_9PEZI</name>
<keyword evidence="2" id="KW-1185">Reference proteome</keyword>
<sequence length="315" mass="35415">MKRNAGSHLKLNLDSISNMRPKSKTIELNSSAPLTPIPTCTGMTPPWYCLHLAQEWTLGPLDYQAINKGKGQRSPKCVRTHFTAASGVFHWYEKSPLMALAPSYLKVQTTLKTDLLAKKVRTQAHEFMEKHPLPPLSSYKARVIRQKLVLKKKYQHWRDPTALISPTTPIPPCREIHPRNLPFGKITKDNWLLYRQLHSKWPSTNSTLHGHHTTSYEVRVDAWSCSCPAFTFSAFPAAASERTDDGSDDITQQQIHRSNMGTWTFGGLTLGSDMPICKHLLAGVLVEHCSIFASFVEEREASVEELAAWAAGWGD</sequence>